<sequence length="68" mass="7142">MEACGESAGVRQLRAAAADLVFGCGTSLELPFETCCLAALILQRFACTSHSTRSIQTLWPGRAGSPRG</sequence>
<comment type="caution">
    <text evidence="1">The sequence shown here is derived from an EMBL/GenBank/DDBJ whole genome shotgun (WGS) entry which is preliminary data.</text>
</comment>
<dbReference type="Proteomes" id="UP000323011">
    <property type="component" value="Unassembled WGS sequence"/>
</dbReference>
<dbReference type="AlphaFoldDB" id="A0A5A8BZ88"/>
<protein>
    <submittedName>
        <fullName evidence="1">Uncharacterized protein</fullName>
    </submittedName>
</protein>
<organism evidence="1 2">
    <name type="scientific">Cafeteria roenbergensis</name>
    <name type="common">Marine flagellate</name>
    <dbReference type="NCBI Taxonomy" id="33653"/>
    <lineage>
        <taxon>Eukaryota</taxon>
        <taxon>Sar</taxon>
        <taxon>Stramenopiles</taxon>
        <taxon>Bigyra</taxon>
        <taxon>Opalozoa</taxon>
        <taxon>Bicosoecida</taxon>
        <taxon>Cafeteriaceae</taxon>
        <taxon>Cafeteria</taxon>
    </lineage>
</organism>
<name>A0A5A8BZ88_CAFRO</name>
<reference evidence="1 2" key="1">
    <citation type="submission" date="2019-07" db="EMBL/GenBank/DDBJ databases">
        <title>Genomes of Cafeteria roenbergensis.</title>
        <authorList>
            <person name="Fischer M.G."/>
            <person name="Hackl T."/>
            <person name="Roman M."/>
        </authorList>
    </citation>
    <scope>NUCLEOTIDE SEQUENCE [LARGE SCALE GENOMIC DNA]</scope>
    <source>
        <strain evidence="1 2">BVI</strain>
    </source>
</reference>
<accession>A0A5A8BZ88</accession>
<keyword evidence="2" id="KW-1185">Reference proteome</keyword>
<gene>
    <name evidence="1" type="ORF">FNF29_08395</name>
</gene>
<dbReference type="EMBL" id="VLTN01000129">
    <property type="protein sequence ID" value="KAA0145775.1"/>
    <property type="molecule type" value="Genomic_DNA"/>
</dbReference>
<evidence type="ECO:0000313" key="1">
    <source>
        <dbReference type="EMBL" id="KAA0145775.1"/>
    </source>
</evidence>
<proteinExistence type="predicted"/>
<evidence type="ECO:0000313" key="2">
    <source>
        <dbReference type="Proteomes" id="UP000323011"/>
    </source>
</evidence>